<evidence type="ECO:0000313" key="9">
    <source>
        <dbReference type="Proteomes" id="UP000283855"/>
    </source>
</evidence>
<dbReference type="Pfam" id="PF03739">
    <property type="entry name" value="LptF_LptG"/>
    <property type="match status" value="1"/>
</dbReference>
<gene>
    <name evidence="8" type="ORF">DW921_14585</name>
</gene>
<dbReference type="InterPro" id="IPR005495">
    <property type="entry name" value="LptG/LptF_permease"/>
</dbReference>
<dbReference type="GO" id="GO:0015920">
    <property type="term" value="P:lipopolysaccharide transport"/>
    <property type="evidence" value="ECO:0007669"/>
    <property type="project" value="TreeGrafter"/>
</dbReference>
<dbReference type="Proteomes" id="UP000283855">
    <property type="component" value="Unassembled WGS sequence"/>
</dbReference>
<evidence type="ECO:0000256" key="6">
    <source>
        <dbReference type="SAM" id="Coils"/>
    </source>
</evidence>
<protein>
    <submittedName>
        <fullName evidence="8">LptF/LptG family permease</fullName>
    </submittedName>
</protein>
<keyword evidence="3 7" id="KW-0812">Transmembrane</keyword>
<proteinExistence type="predicted"/>
<evidence type="ECO:0000256" key="7">
    <source>
        <dbReference type="SAM" id="Phobius"/>
    </source>
</evidence>
<keyword evidence="4 7" id="KW-1133">Transmembrane helix</keyword>
<feature type="transmembrane region" description="Helical" evidence="7">
    <location>
        <begin position="582"/>
        <end position="602"/>
    </location>
</feature>
<feature type="transmembrane region" description="Helical" evidence="7">
    <location>
        <begin position="51"/>
        <end position="78"/>
    </location>
</feature>
<feature type="transmembrane region" description="Helical" evidence="7">
    <location>
        <begin position="98"/>
        <end position="120"/>
    </location>
</feature>
<feature type="transmembrane region" description="Helical" evidence="7">
    <location>
        <begin position="15"/>
        <end position="39"/>
    </location>
</feature>
<name>A0A413SVG8_9BACT</name>
<feature type="coiled-coil region" evidence="6">
    <location>
        <begin position="530"/>
        <end position="557"/>
    </location>
</feature>
<reference evidence="8 9" key="1">
    <citation type="submission" date="2018-08" db="EMBL/GenBank/DDBJ databases">
        <title>A genome reference for cultivated species of the human gut microbiota.</title>
        <authorList>
            <person name="Zou Y."/>
            <person name="Xue W."/>
            <person name="Luo G."/>
        </authorList>
    </citation>
    <scope>NUCLEOTIDE SEQUENCE [LARGE SCALE GENOMIC DNA]</scope>
    <source>
        <strain evidence="8 9">AM42-38</strain>
    </source>
</reference>
<feature type="transmembrane region" description="Helical" evidence="7">
    <location>
        <begin position="376"/>
        <end position="395"/>
    </location>
</feature>
<dbReference type="PANTHER" id="PTHR33529">
    <property type="entry name" value="SLR0882 PROTEIN-RELATED"/>
    <property type="match status" value="1"/>
</dbReference>
<dbReference type="PANTHER" id="PTHR33529:SF6">
    <property type="entry name" value="YJGP_YJGQ FAMILY PERMEASE"/>
    <property type="match status" value="1"/>
</dbReference>
<evidence type="ECO:0000256" key="3">
    <source>
        <dbReference type="ARBA" id="ARBA00022692"/>
    </source>
</evidence>
<keyword evidence="2" id="KW-1003">Cell membrane</keyword>
<evidence type="ECO:0000256" key="2">
    <source>
        <dbReference type="ARBA" id="ARBA00022475"/>
    </source>
</evidence>
<feature type="transmembrane region" description="Helical" evidence="7">
    <location>
        <begin position="401"/>
        <end position="418"/>
    </location>
</feature>
<accession>A0A413SVG8</accession>
<evidence type="ECO:0000256" key="5">
    <source>
        <dbReference type="ARBA" id="ARBA00023136"/>
    </source>
</evidence>
<evidence type="ECO:0000313" key="8">
    <source>
        <dbReference type="EMBL" id="RHA72997.1"/>
    </source>
</evidence>
<comment type="caution">
    <text evidence="8">The sequence shown here is derived from an EMBL/GenBank/DDBJ whole genome shotgun (WGS) entry which is preliminary data.</text>
</comment>
<dbReference type="AlphaFoldDB" id="A0A413SVG8"/>
<comment type="subcellular location">
    <subcellularLocation>
        <location evidence="1">Cell membrane</location>
        <topology evidence="1">Multi-pass membrane protein</topology>
    </subcellularLocation>
</comment>
<feature type="transmembrane region" description="Helical" evidence="7">
    <location>
        <begin position="430"/>
        <end position="453"/>
    </location>
</feature>
<keyword evidence="6" id="KW-0175">Coiled coil</keyword>
<keyword evidence="5 7" id="KW-0472">Membrane</keyword>
<dbReference type="RefSeq" id="WP_118401028.1">
    <property type="nucleotide sequence ID" value="NZ_CABJGD010000051.1"/>
</dbReference>
<evidence type="ECO:0000256" key="1">
    <source>
        <dbReference type="ARBA" id="ARBA00004651"/>
    </source>
</evidence>
<organism evidence="8 9">
    <name type="scientific">Phocaeicola coprophilus</name>
    <dbReference type="NCBI Taxonomy" id="387090"/>
    <lineage>
        <taxon>Bacteria</taxon>
        <taxon>Pseudomonadati</taxon>
        <taxon>Bacteroidota</taxon>
        <taxon>Bacteroidia</taxon>
        <taxon>Bacteroidales</taxon>
        <taxon>Bacteroidaceae</taxon>
        <taxon>Phocaeicola</taxon>
    </lineage>
</organism>
<sequence>MLRIKKLDIFVLKSFLLLFAGTFFICLFIFMMQFLWRYVDELVGKGLEIKVLAQFFFLSALTLIPLSLPLAILLAALMTFGNFGERYELLSMKAAGIPLLRIMQPVILFCVLLGLTSFFFQNVVGPKAQKELWTLIVSMKQKSPEVDIPEGVFYSDIDGYNIYVKQKDRETGILKDVLIYNFSDGFENAHIIWAAEGKLELTADKQHLYLHLYNGEQFENLKSQAGLSRNVPYRRETFREKHTLIQFDTQFNMVDGNFLNRRSDIKNMNEITHAIDSLTAYADSLGRSMHSDIMQSTYKAPILSKSDSVKIQEEKLSVINIDSVFNTLTSAEKLKTLSTCENRLSSLSSDWSMKSYLTKETDANIRGHRSDWHKKITLSLACIIFFFIGAPLGAIIRKGGLGMPVVLSVLIFILYYIIDSGATRVAKSGEMNIILGTWMSTLVLAPLGGFLTYKSNKDSVVFNIDVYIAFFRKLLGIRQSRHIFKKEVIIHTPDYADIVNRLEAISGQCQDYANKHKLLGPPNYFQIFTNNEHDDAIREISLQIENLIEELSNSKDNILLNMLNKYPYLSVKAHKSLFDNRWLNLIFGIIVPAGLLVWLNIWRYRVRLDKDLKVILKTNEELENHIRTNLL</sequence>
<dbReference type="EMBL" id="QSFT01000051">
    <property type="protein sequence ID" value="RHA72997.1"/>
    <property type="molecule type" value="Genomic_DNA"/>
</dbReference>
<dbReference type="GO" id="GO:0043190">
    <property type="term" value="C:ATP-binding cassette (ABC) transporter complex"/>
    <property type="evidence" value="ECO:0007669"/>
    <property type="project" value="TreeGrafter"/>
</dbReference>
<evidence type="ECO:0000256" key="4">
    <source>
        <dbReference type="ARBA" id="ARBA00022989"/>
    </source>
</evidence>